<evidence type="ECO:0000313" key="2">
    <source>
        <dbReference type="Proteomes" id="UP000078534"/>
    </source>
</evidence>
<organism evidence="1 2">
    <name type="scientific">Metabacillus litoralis</name>
    <dbReference type="NCBI Taxonomy" id="152268"/>
    <lineage>
        <taxon>Bacteria</taxon>
        <taxon>Bacillati</taxon>
        <taxon>Bacillota</taxon>
        <taxon>Bacilli</taxon>
        <taxon>Bacillales</taxon>
        <taxon>Bacillaceae</taxon>
        <taxon>Metabacillus</taxon>
    </lineage>
</organism>
<accession>A0A179SQX9</accession>
<dbReference type="EMBL" id="LWSG01000042">
    <property type="protein sequence ID" value="OAS83279.1"/>
    <property type="molecule type" value="Genomic_DNA"/>
</dbReference>
<comment type="caution">
    <text evidence="1">The sequence shown here is derived from an EMBL/GenBank/DDBJ whole genome shotgun (WGS) entry which is preliminary data.</text>
</comment>
<dbReference type="InterPro" id="IPR025619">
    <property type="entry name" value="YlzJ"/>
</dbReference>
<evidence type="ECO:0000313" key="1">
    <source>
        <dbReference type="EMBL" id="OAS83279.1"/>
    </source>
</evidence>
<dbReference type="OrthoDB" id="1683573at2"/>
<protein>
    <submittedName>
        <fullName evidence="1">Uncharacterized protein</fullName>
    </submittedName>
</protein>
<reference evidence="2" key="1">
    <citation type="submission" date="2016-04" db="EMBL/GenBank/DDBJ databases">
        <authorList>
            <person name="Lyu Z."/>
            <person name="Lyu W."/>
        </authorList>
    </citation>
    <scope>NUCLEOTIDE SEQUENCE [LARGE SCALE GENOMIC DNA]</scope>
    <source>
        <strain evidence="2">C44</strain>
    </source>
</reference>
<gene>
    <name evidence="1" type="ORF">A6K24_09180</name>
</gene>
<proteinExistence type="predicted"/>
<keyword evidence="2" id="KW-1185">Reference proteome</keyword>
<dbReference type="Pfam" id="PF14035">
    <property type="entry name" value="YlzJ"/>
    <property type="match status" value="1"/>
</dbReference>
<sequence>MIYYTMMPEELMFPTMEDEYKKQSVIHMNGVQLLVQETANAQYEIVRILSSDPRHFLDNQYCPGQKITMAISTPEEKYGIIGEQR</sequence>
<dbReference type="RefSeq" id="WP_066337624.1">
    <property type="nucleotide sequence ID" value="NZ_LWSG01000042.1"/>
</dbReference>
<dbReference type="Proteomes" id="UP000078534">
    <property type="component" value="Unassembled WGS sequence"/>
</dbReference>
<dbReference type="AlphaFoldDB" id="A0A179SQX9"/>
<name>A0A179SQX9_9BACI</name>
<dbReference type="STRING" id="152268.A6K24_09180"/>